<gene>
    <name evidence="2" type="ORF">AVDCRST_MAG89-3958</name>
</gene>
<feature type="compositionally biased region" description="Low complexity" evidence="1">
    <location>
        <begin position="184"/>
        <end position="198"/>
    </location>
</feature>
<proteinExistence type="predicted"/>
<protein>
    <submittedName>
        <fullName evidence="2">Uncharacterized protein</fullName>
    </submittedName>
</protein>
<name>A0A6J4MN23_9BACT</name>
<dbReference type="AlphaFoldDB" id="A0A6J4MN23"/>
<feature type="non-terminal residue" evidence="2">
    <location>
        <position position="1"/>
    </location>
</feature>
<feature type="region of interest" description="Disordered" evidence="1">
    <location>
        <begin position="163"/>
        <end position="198"/>
    </location>
</feature>
<reference evidence="2" key="1">
    <citation type="submission" date="2020-02" db="EMBL/GenBank/DDBJ databases">
        <authorList>
            <person name="Meier V. D."/>
        </authorList>
    </citation>
    <scope>NUCLEOTIDE SEQUENCE</scope>
    <source>
        <strain evidence="2">AVDCRST_MAG89</strain>
    </source>
</reference>
<dbReference type="EMBL" id="CADCTV010000831">
    <property type="protein sequence ID" value="CAA9364091.1"/>
    <property type="molecule type" value="Genomic_DNA"/>
</dbReference>
<feature type="region of interest" description="Disordered" evidence="1">
    <location>
        <begin position="1"/>
        <end position="34"/>
    </location>
</feature>
<sequence length="198" mass="19815">EHHGRSRSGAGDPAGPPACPRAGGAGSPAASRARPQGAAFAGVLLGHHPVRHLGSAALPLAGGVPVHGGVPGAHVLDRALPRAVVHGRVPALRQAPSHGPGHAHSASAHAYLLRLPLRARAAGAGARAGPPRGAAAPPARRVHRQLERGMDVGRALPVVRRVRGAAARHPRAAPPGGRRERAGRAAAPAGQRGPLPVV</sequence>
<organism evidence="2">
    <name type="scientific">uncultured Gemmatimonadota bacterium</name>
    <dbReference type="NCBI Taxonomy" id="203437"/>
    <lineage>
        <taxon>Bacteria</taxon>
        <taxon>Pseudomonadati</taxon>
        <taxon>Gemmatimonadota</taxon>
        <taxon>environmental samples</taxon>
    </lineage>
</organism>
<evidence type="ECO:0000256" key="1">
    <source>
        <dbReference type="SAM" id="MobiDB-lite"/>
    </source>
</evidence>
<accession>A0A6J4MN23</accession>
<evidence type="ECO:0000313" key="2">
    <source>
        <dbReference type="EMBL" id="CAA9364091.1"/>
    </source>
</evidence>
<feature type="non-terminal residue" evidence="2">
    <location>
        <position position="198"/>
    </location>
</feature>